<dbReference type="EMBL" id="FTNP01000003">
    <property type="protein sequence ID" value="SIR83404.1"/>
    <property type="molecule type" value="Genomic_DNA"/>
</dbReference>
<protein>
    <submittedName>
        <fullName evidence="2">Transporter</fullName>
    </submittedName>
</protein>
<gene>
    <name evidence="2" type="ORF">BB347_06955</name>
    <name evidence="3" type="ORF">SAMN05421809_2476</name>
</gene>
<feature type="transmembrane region" description="Helical" evidence="1">
    <location>
        <begin position="7"/>
        <end position="38"/>
    </location>
</feature>
<dbReference type="RefSeq" id="WP_076582249.1">
    <property type="nucleotide sequence ID" value="NZ_CP019327.1"/>
</dbReference>
<evidence type="ECO:0000313" key="4">
    <source>
        <dbReference type="Proteomes" id="UP000185687"/>
    </source>
</evidence>
<accession>A0A1N7E5T3</accession>
<dbReference type="Proteomes" id="UP000187321">
    <property type="component" value="Chromosome"/>
</dbReference>
<evidence type="ECO:0000313" key="2">
    <source>
        <dbReference type="EMBL" id="APX96376.1"/>
    </source>
</evidence>
<sequence length="44" mass="4468">MVRLSTLVILAGIVLVIVPIPPIGITLGPILILVGLALRLVAGV</sequence>
<evidence type="ECO:0000313" key="3">
    <source>
        <dbReference type="EMBL" id="SIR83404.1"/>
    </source>
</evidence>
<evidence type="ECO:0000256" key="1">
    <source>
        <dbReference type="SAM" id="Phobius"/>
    </source>
</evidence>
<proteinExistence type="predicted"/>
<dbReference type="AlphaFoldDB" id="A0A1N7E5T3"/>
<reference evidence="3 4" key="2">
    <citation type="submission" date="2017-01" db="EMBL/GenBank/DDBJ databases">
        <authorList>
            <person name="Mah S.A."/>
            <person name="Swanson W.J."/>
            <person name="Moy G.W."/>
            <person name="Vacquier V.D."/>
        </authorList>
    </citation>
    <scope>NUCLEOTIDE SEQUENCE [LARGE SCALE GENOMIC DNA]</scope>
    <source>
        <strain evidence="3 4">CGMCC 1.8909</strain>
    </source>
</reference>
<dbReference type="EMBL" id="CP019327">
    <property type="protein sequence ID" value="APX96376.1"/>
    <property type="molecule type" value="Genomic_DNA"/>
</dbReference>
<name>A0A1N7E5T3_9EURY</name>
<reference evidence="2 5" key="1">
    <citation type="submission" date="2017-01" db="EMBL/GenBank/DDBJ databases">
        <title>Complete genome sequence of Haloterrigena daqingensis type strain (JX313T).</title>
        <authorList>
            <person name="Shuang W."/>
        </authorList>
    </citation>
    <scope>NUCLEOTIDE SEQUENCE [LARGE SCALE GENOMIC DNA]</scope>
    <source>
        <strain evidence="2 5">JX313</strain>
    </source>
</reference>
<keyword evidence="1" id="KW-0812">Transmembrane</keyword>
<keyword evidence="1" id="KW-0472">Membrane</keyword>
<dbReference type="Proteomes" id="UP000185687">
    <property type="component" value="Unassembled WGS sequence"/>
</dbReference>
<dbReference type="GeneID" id="30955668"/>
<keyword evidence="1" id="KW-1133">Transmembrane helix</keyword>
<evidence type="ECO:0000313" key="5">
    <source>
        <dbReference type="Proteomes" id="UP000187321"/>
    </source>
</evidence>
<organism evidence="3 4">
    <name type="scientific">Natronorubrum daqingense</name>
    <dbReference type="NCBI Taxonomy" id="588898"/>
    <lineage>
        <taxon>Archaea</taxon>
        <taxon>Methanobacteriati</taxon>
        <taxon>Methanobacteriota</taxon>
        <taxon>Stenosarchaea group</taxon>
        <taxon>Halobacteria</taxon>
        <taxon>Halobacteriales</taxon>
        <taxon>Natrialbaceae</taxon>
        <taxon>Natronorubrum</taxon>
    </lineage>
</organism>
<dbReference type="KEGG" id="hda:BB347_06955"/>
<keyword evidence="4" id="KW-1185">Reference proteome</keyword>